<reference evidence="1" key="1">
    <citation type="submission" date="2019-04" db="EMBL/GenBank/DDBJ databases">
        <title>Friends and foes A comparative genomics study of 23 Aspergillus species from section Flavi.</title>
        <authorList>
            <consortium name="DOE Joint Genome Institute"/>
            <person name="Kjaerbolling I."/>
            <person name="Vesth T."/>
            <person name="Frisvad J.C."/>
            <person name="Nybo J.L."/>
            <person name="Theobald S."/>
            <person name="Kildgaard S."/>
            <person name="Isbrandt T."/>
            <person name="Kuo A."/>
            <person name="Sato A."/>
            <person name="Lyhne E.K."/>
            <person name="Kogle M.E."/>
            <person name="Wiebenga A."/>
            <person name="Kun R.S."/>
            <person name="Lubbers R.J."/>
            <person name="Makela M.R."/>
            <person name="Barry K."/>
            <person name="Chovatia M."/>
            <person name="Clum A."/>
            <person name="Daum C."/>
            <person name="Haridas S."/>
            <person name="He G."/>
            <person name="LaButti K."/>
            <person name="Lipzen A."/>
            <person name="Mondo S."/>
            <person name="Riley R."/>
            <person name="Salamov A."/>
            <person name="Simmons B.A."/>
            <person name="Magnuson J.K."/>
            <person name="Henrissat B."/>
            <person name="Mortensen U.H."/>
            <person name="Larsen T.O."/>
            <person name="Devries R.P."/>
            <person name="Grigoriev I.V."/>
            <person name="Machida M."/>
            <person name="Baker S.E."/>
            <person name="Andersen M.R."/>
        </authorList>
    </citation>
    <scope>NUCLEOTIDE SEQUENCE [LARGE SCALE GENOMIC DNA]</scope>
    <source>
        <strain evidence="1">CBS 121.62</strain>
    </source>
</reference>
<proteinExistence type="predicted"/>
<accession>A0A5N6GH28</accession>
<dbReference type="VEuPathDB" id="FungiDB:F9C07_2063796"/>
<dbReference type="EMBL" id="ML734739">
    <property type="protein sequence ID" value="KAB8240460.1"/>
    <property type="molecule type" value="Genomic_DNA"/>
</dbReference>
<sequence length="279" mass="30882">MSAISDIKIVCAENIAISYLLRNVPAPASRNRTHSSTLALIAHSKDEVEHIPALCLEEDTDSGSLIVIFAVNKASYNDGEDTIRCIKQGFEPIFAILVSVSNIGNQILIAVVSMCLSRILSRLRMACTSRTSTKRLLKGTLQEVLLAVKIIRRRLNDGSLSKTADNFTLRAKEHILGLSGLIGTIPNRDMSPSARRSLLNIVSKVSRYWEVARYLYRTAKKSPLARAMRTIPVRLPEEAFTSLVIKGYFSELQSKIAEASLRGSQEKLLREICAILKIS</sequence>
<protein>
    <submittedName>
        <fullName evidence="1">Uncharacterized protein</fullName>
    </submittedName>
</protein>
<evidence type="ECO:0000313" key="1">
    <source>
        <dbReference type="EMBL" id="KAB8240460.1"/>
    </source>
</evidence>
<dbReference type="AlphaFoldDB" id="A0A5N6GH28"/>
<gene>
    <name evidence="1" type="ORF">BDV35DRAFT_401834</name>
</gene>
<dbReference type="Proteomes" id="UP000325434">
    <property type="component" value="Unassembled WGS sequence"/>
</dbReference>
<organism evidence="1">
    <name type="scientific">Aspergillus flavus</name>
    <dbReference type="NCBI Taxonomy" id="5059"/>
    <lineage>
        <taxon>Eukaryota</taxon>
        <taxon>Fungi</taxon>
        <taxon>Dikarya</taxon>
        <taxon>Ascomycota</taxon>
        <taxon>Pezizomycotina</taxon>
        <taxon>Eurotiomycetes</taxon>
        <taxon>Eurotiomycetidae</taxon>
        <taxon>Eurotiales</taxon>
        <taxon>Aspergillaceae</taxon>
        <taxon>Aspergillus</taxon>
        <taxon>Aspergillus subgen. Circumdati</taxon>
    </lineage>
</organism>
<dbReference type="VEuPathDB" id="FungiDB:AFLA_012928"/>
<name>A0A5N6GH28_ASPFL</name>